<sequence>MEPLLWRIFPLIKRPPIQSGRSLVIVAGGRRIVGGMSGGGDVAR</sequence>
<name>A0A5C6CQU1_9BACT</name>
<comment type="caution">
    <text evidence="1">The sequence shown here is derived from an EMBL/GenBank/DDBJ whole genome shotgun (WGS) entry which is preliminary data.</text>
</comment>
<evidence type="ECO:0000313" key="2">
    <source>
        <dbReference type="Proteomes" id="UP000316304"/>
    </source>
</evidence>
<reference evidence="1 2" key="1">
    <citation type="submission" date="2019-02" db="EMBL/GenBank/DDBJ databases">
        <title>Deep-cultivation of Planctomycetes and their phenomic and genomic characterization uncovers novel biology.</title>
        <authorList>
            <person name="Wiegand S."/>
            <person name="Jogler M."/>
            <person name="Boedeker C."/>
            <person name="Pinto D."/>
            <person name="Vollmers J."/>
            <person name="Rivas-Marin E."/>
            <person name="Kohn T."/>
            <person name="Peeters S.H."/>
            <person name="Heuer A."/>
            <person name="Rast P."/>
            <person name="Oberbeckmann S."/>
            <person name="Bunk B."/>
            <person name="Jeske O."/>
            <person name="Meyerdierks A."/>
            <person name="Storesund J.E."/>
            <person name="Kallscheuer N."/>
            <person name="Luecker S."/>
            <person name="Lage O.M."/>
            <person name="Pohl T."/>
            <person name="Merkel B.J."/>
            <person name="Hornburger P."/>
            <person name="Mueller R.-W."/>
            <person name="Bruemmer F."/>
            <person name="Labrenz M."/>
            <person name="Spormann A.M."/>
            <person name="Op Den Camp H."/>
            <person name="Overmann J."/>
            <person name="Amann R."/>
            <person name="Jetten M.S.M."/>
            <person name="Mascher T."/>
            <person name="Medema M.H."/>
            <person name="Devos D.P."/>
            <person name="Kaster A.-K."/>
            <person name="Ovreas L."/>
            <person name="Rohde M."/>
            <person name="Galperin M.Y."/>
            <person name="Jogler C."/>
        </authorList>
    </citation>
    <scope>NUCLEOTIDE SEQUENCE [LARGE SCALE GENOMIC DNA]</scope>
    <source>
        <strain evidence="1 2">Pla52o</strain>
    </source>
</reference>
<accession>A0A5C6CQU1</accession>
<protein>
    <submittedName>
        <fullName evidence="1">Uncharacterized protein</fullName>
    </submittedName>
</protein>
<gene>
    <name evidence="1" type="ORF">Pla52o_01080</name>
</gene>
<proteinExistence type="predicted"/>
<organism evidence="1 2">
    <name type="scientific">Novipirellula galeiformis</name>
    <dbReference type="NCBI Taxonomy" id="2528004"/>
    <lineage>
        <taxon>Bacteria</taxon>
        <taxon>Pseudomonadati</taxon>
        <taxon>Planctomycetota</taxon>
        <taxon>Planctomycetia</taxon>
        <taxon>Pirellulales</taxon>
        <taxon>Pirellulaceae</taxon>
        <taxon>Novipirellula</taxon>
    </lineage>
</organism>
<keyword evidence="2" id="KW-1185">Reference proteome</keyword>
<evidence type="ECO:0000313" key="1">
    <source>
        <dbReference type="EMBL" id="TWU26255.1"/>
    </source>
</evidence>
<dbReference type="EMBL" id="SJPT01000001">
    <property type="protein sequence ID" value="TWU26255.1"/>
    <property type="molecule type" value="Genomic_DNA"/>
</dbReference>
<dbReference type="Proteomes" id="UP000316304">
    <property type="component" value="Unassembled WGS sequence"/>
</dbReference>
<dbReference type="AlphaFoldDB" id="A0A5C6CQU1"/>